<dbReference type="InterPro" id="IPR038883">
    <property type="entry name" value="AN11006-like"/>
</dbReference>
<dbReference type="VEuPathDB" id="FungiDB:ACJ73_06218"/>
<dbReference type="STRING" id="1658174.A0A1J9R336"/>
<dbReference type="Proteomes" id="UP000242791">
    <property type="component" value="Unassembled WGS sequence"/>
</dbReference>
<dbReference type="PANTHER" id="PTHR42085:SF2">
    <property type="entry name" value="F-BOX DOMAIN-CONTAINING PROTEIN"/>
    <property type="match status" value="1"/>
</dbReference>
<sequence length="232" mass="26817">MTISSASHRYDKPKAFSPCLLLLLPYELRHQIYNASLTASHPIDPHNKRQTSFSPSLLATCKQIHDEATPVLYRENEFILRNILRDTQWLDEIGGRNASILKRVQFFVDEGPIIMTEFGGVVNDGHEQRLRALLRRLTRDAKGLRYLRVHLAGLGEKDYECYKYDEEGYGMQPRWGWGEDRQFMLELGRMCGLTELVIDGAFETTWMGYLRKQMGDEVKVLHNMYVNGDGSE</sequence>
<keyword evidence="2" id="KW-1185">Reference proteome</keyword>
<evidence type="ECO:0000313" key="1">
    <source>
        <dbReference type="EMBL" id="OJD22436.1"/>
    </source>
</evidence>
<accession>A0A1J9R336</accession>
<name>A0A1J9R336_9EURO</name>
<evidence type="ECO:0000313" key="2">
    <source>
        <dbReference type="Proteomes" id="UP000242791"/>
    </source>
</evidence>
<gene>
    <name evidence="1" type="ORF">ACJ73_06218</name>
</gene>
<dbReference type="AlphaFoldDB" id="A0A1J9R336"/>
<organism evidence="1 2">
    <name type="scientific">Blastomyces percursus</name>
    <dbReference type="NCBI Taxonomy" id="1658174"/>
    <lineage>
        <taxon>Eukaryota</taxon>
        <taxon>Fungi</taxon>
        <taxon>Dikarya</taxon>
        <taxon>Ascomycota</taxon>
        <taxon>Pezizomycotina</taxon>
        <taxon>Eurotiomycetes</taxon>
        <taxon>Eurotiomycetidae</taxon>
        <taxon>Onygenales</taxon>
        <taxon>Ajellomycetaceae</taxon>
        <taxon>Blastomyces</taxon>
    </lineage>
</organism>
<dbReference type="EMBL" id="LGTZ01001060">
    <property type="protein sequence ID" value="OJD22436.1"/>
    <property type="molecule type" value="Genomic_DNA"/>
</dbReference>
<reference evidence="1 2" key="1">
    <citation type="submission" date="2015-08" db="EMBL/GenBank/DDBJ databases">
        <title>Emmonsia species relationships and genome sequence.</title>
        <authorList>
            <person name="Cuomo C.A."/>
            <person name="Schwartz I.S."/>
            <person name="Kenyon C."/>
            <person name="De Hoog G.S."/>
            <person name="Govender N.P."/>
            <person name="Botha A."/>
            <person name="Moreno L."/>
            <person name="De Vries M."/>
            <person name="Munoz J.F."/>
            <person name="Stielow J.B."/>
        </authorList>
    </citation>
    <scope>NUCLEOTIDE SEQUENCE [LARGE SCALE GENOMIC DNA]</scope>
    <source>
        <strain evidence="1 2">EI222</strain>
    </source>
</reference>
<dbReference type="PANTHER" id="PTHR42085">
    <property type="entry name" value="F-BOX DOMAIN-CONTAINING PROTEIN"/>
    <property type="match status" value="1"/>
</dbReference>
<comment type="caution">
    <text evidence="1">The sequence shown here is derived from an EMBL/GenBank/DDBJ whole genome shotgun (WGS) entry which is preliminary data.</text>
</comment>
<protein>
    <submittedName>
        <fullName evidence="1">Uncharacterized protein</fullName>
    </submittedName>
</protein>
<dbReference type="OrthoDB" id="2951834at2759"/>
<proteinExistence type="predicted"/>